<feature type="transmembrane region" description="Helical" evidence="8">
    <location>
        <begin position="513"/>
        <end position="531"/>
    </location>
</feature>
<comment type="subcellular location">
    <subcellularLocation>
        <location evidence="1">Membrane</location>
        <topology evidence="1">Multi-pass membrane protein</topology>
    </subcellularLocation>
</comment>
<evidence type="ECO:0000256" key="7">
    <source>
        <dbReference type="SAM" id="MobiDB-lite"/>
    </source>
</evidence>
<feature type="transmembrane region" description="Helical" evidence="8">
    <location>
        <begin position="337"/>
        <end position="355"/>
    </location>
</feature>
<feature type="compositionally biased region" description="Low complexity" evidence="7">
    <location>
        <begin position="19"/>
        <end position="35"/>
    </location>
</feature>
<organism evidence="9 10">
    <name type="scientific">Phakopsora pachyrhizi</name>
    <name type="common">Asian soybean rust disease fungus</name>
    <dbReference type="NCBI Taxonomy" id="170000"/>
    <lineage>
        <taxon>Eukaryota</taxon>
        <taxon>Fungi</taxon>
        <taxon>Dikarya</taxon>
        <taxon>Basidiomycota</taxon>
        <taxon>Pucciniomycotina</taxon>
        <taxon>Pucciniomycetes</taxon>
        <taxon>Pucciniales</taxon>
        <taxon>Phakopsoraceae</taxon>
        <taxon>Phakopsora</taxon>
    </lineage>
</organism>
<proteinExistence type="predicted"/>
<feature type="region of interest" description="Disordered" evidence="7">
    <location>
        <begin position="1"/>
        <end position="35"/>
    </location>
</feature>
<feature type="transmembrane region" description="Helical" evidence="8">
    <location>
        <begin position="651"/>
        <end position="677"/>
    </location>
</feature>
<feature type="transmembrane region" description="Helical" evidence="8">
    <location>
        <begin position="199"/>
        <end position="225"/>
    </location>
</feature>
<gene>
    <name evidence="9" type="ORF">PPACK8108_LOCUS566</name>
</gene>
<comment type="caution">
    <text evidence="9">The sequence shown here is derived from an EMBL/GenBank/DDBJ whole genome shotgun (WGS) entry which is preliminary data.</text>
</comment>
<dbReference type="Proteomes" id="UP001153365">
    <property type="component" value="Unassembled WGS sequence"/>
</dbReference>
<evidence type="ECO:0000313" key="9">
    <source>
        <dbReference type="EMBL" id="CAH7666229.1"/>
    </source>
</evidence>
<dbReference type="PANTHER" id="PTHR19432">
    <property type="entry name" value="SUGAR TRANSPORTER"/>
    <property type="match status" value="1"/>
</dbReference>
<keyword evidence="2" id="KW-0813">Transport</keyword>
<evidence type="ECO:0000256" key="1">
    <source>
        <dbReference type="ARBA" id="ARBA00004141"/>
    </source>
</evidence>
<name>A0AAV0ADW6_PHAPC</name>
<reference evidence="9" key="1">
    <citation type="submission" date="2022-06" db="EMBL/GenBank/DDBJ databases">
        <authorList>
            <consortium name="SYNGENTA / RWTH Aachen University"/>
        </authorList>
    </citation>
    <scope>NUCLEOTIDE SEQUENCE</scope>
</reference>
<feature type="compositionally biased region" description="Acidic residues" evidence="7">
    <location>
        <begin position="747"/>
        <end position="765"/>
    </location>
</feature>
<feature type="region of interest" description="Disordered" evidence="7">
    <location>
        <begin position="48"/>
        <end position="76"/>
    </location>
</feature>
<dbReference type="PANTHER" id="PTHR19432:SF35">
    <property type="entry name" value="SOLUTE CARRIER FAMILY 45 MEMBER 3 ISOFORM X1"/>
    <property type="match status" value="1"/>
</dbReference>
<dbReference type="InterPro" id="IPR036259">
    <property type="entry name" value="MFS_trans_sf"/>
</dbReference>
<evidence type="ECO:0000256" key="4">
    <source>
        <dbReference type="ARBA" id="ARBA00022989"/>
    </source>
</evidence>
<feature type="region of interest" description="Disordered" evidence="7">
    <location>
        <begin position="91"/>
        <end position="114"/>
    </location>
</feature>
<feature type="compositionally biased region" description="Polar residues" evidence="7">
    <location>
        <begin position="1"/>
        <end position="18"/>
    </location>
</feature>
<dbReference type="EMBL" id="CALTRL010000079">
    <property type="protein sequence ID" value="CAH7666229.1"/>
    <property type="molecule type" value="Genomic_DNA"/>
</dbReference>
<keyword evidence="3 8" id="KW-0812">Transmembrane</keyword>
<feature type="region of interest" description="Disordered" evidence="7">
    <location>
        <begin position="583"/>
        <end position="610"/>
    </location>
</feature>
<keyword evidence="10" id="KW-1185">Reference proteome</keyword>
<feature type="transmembrane region" description="Helical" evidence="8">
    <location>
        <begin position="126"/>
        <end position="147"/>
    </location>
</feature>
<evidence type="ECO:0000256" key="5">
    <source>
        <dbReference type="ARBA" id="ARBA00023136"/>
    </source>
</evidence>
<dbReference type="AlphaFoldDB" id="A0AAV0ADW6"/>
<dbReference type="GO" id="GO:0008506">
    <property type="term" value="F:sucrose:proton symporter activity"/>
    <property type="evidence" value="ECO:0007669"/>
    <property type="project" value="TreeGrafter"/>
</dbReference>
<feature type="compositionally biased region" description="Polar residues" evidence="7">
    <location>
        <begin position="583"/>
        <end position="594"/>
    </location>
</feature>
<accession>A0AAV0ADW6</accession>
<keyword evidence="6" id="KW-0175">Coiled coil</keyword>
<evidence type="ECO:0000256" key="8">
    <source>
        <dbReference type="SAM" id="Phobius"/>
    </source>
</evidence>
<keyword evidence="4 8" id="KW-1133">Transmembrane helix</keyword>
<feature type="region of interest" description="Disordered" evidence="7">
    <location>
        <begin position="747"/>
        <end position="774"/>
    </location>
</feature>
<evidence type="ECO:0000313" key="10">
    <source>
        <dbReference type="Proteomes" id="UP001153365"/>
    </source>
</evidence>
<keyword evidence="5 8" id="KW-0472">Membrane</keyword>
<dbReference type="SUPFAM" id="SSF103473">
    <property type="entry name" value="MFS general substrate transporter"/>
    <property type="match status" value="1"/>
</dbReference>
<feature type="transmembrane region" description="Helical" evidence="8">
    <location>
        <begin position="245"/>
        <end position="263"/>
    </location>
</feature>
<evidence type="ECO:0000256" key="3">
    <source>
        <dbReference type="ARBA" id="ARBA00022692"/>
    </source>
</evidence>
<protein>
    <submittedName>
        <fullName evidence="9">Expressed protein</fullName>
    </submittedName>
</protein>
<feature type="coiled-coil region" evidence="6">
    <location>
        <begin position="677"/>
        <end position="704"/>
    </location>
</feature>
<feature type="transmembrane region" description="Helical" evidence="8">
    <location>
        <begin position="697"/>
        <end position="718"/>
    </location>
</feature>
<feature type="transmembrane region" description="Helical" evidence="8">
    <location>
        <begin position="167"/>
        <end position="187"/>
    </location>
</feature>
<evidence type="ECO:0000256" key="2">
    <source>
        <dbReference type="ARBA" id="ARBA00022448"/>
    </source>
</evidence>
<dbReference type="GO" id="GO:0005886">
    <property type="term" value="C:plasma membrane"/>
    <property type="evidence" value="ECO:0007669"/>
    <property type="project" value="TreeGrafter"/>
</dbReference>
<feature type="transmembrane region" description="Helical" evidence="8">
    <location>
        <begin position="462"/>
        <end position="483"/>
    </location>
</feature>
<feature type="transmembrane region" description="Helical" evidence="8">
    <location>
        <begin position="537"/>
        <end position="560"/>
    </location>
</feature>
<sequence length="774" mass="85977">MRIVTISNDQPDSEQLQLSSSFNTNSNTTNINIDRSSTDLTQFPSYESLQQHQNQQQSTQSSSSPVSPSSPSSSTSIRSIRRSINLFSSNLINSTNSDPDPNPTTTTTTTISTVGNPTNTSLINKLSIPLISPSLSLIAPQLALAIVNNLGFRLLKAFRLSSLSSNLISISIPLISILIPIIVAIRSDLDRFNTHRRRSWILVSSVLLCLSLTTLSLSPQIAQFLSFLTAADYGDWDPHRYSNSLRLTVPIVATAVLMVNLSIHALQISIQSLIIDSFSADNQFSVNACSIRSLNLANVLVFGSLYSLSDYHTPGRGGSSSSFLPSEISQPIHQLRILLLFSIPLIVLTTSITYLKNSERAPFLNSLEDDQSRSAIRRRKTSLVSRLLVNLRSFRQTLVDLPVPITRLCGFQVLNSVLWITILYCSRPIVVRLAILDSLSKDGKRLVDESLIRYANGCGFKAMLYFSLASLISAFVVPGLCSIGKTRFVSSRRGKRWNWIRRSVIANLTPRKLWTASFGIYGLLIICSFGIQTERGITVLLSLLGICCMIAQWVPISLLMEYTRSIEETKMINMPIIEEASHFTSSRHPSTSETGPGLQSKPGSYKDTNRPTEQSILGRIVNGDELLGNSNDLVDRLVSCRKYPTIHGGRILSIFNLATAIPLLVITALSSITYEILELLEGDKKTLKQEIKEQTEELLLVTRLIGVLSLFVFCFMIVDYKDRAIVVPTSELEYWDELNYQIYENEVEDGVEEEDEDEEDEEEGDSGGYFGGMR</sequence>
<evidence type="ECO:0000256" key="6">
    <source>
        <dbReference type="SAM" id="Coils"/>
    </source>
</evidence>